<evidence type="ECO:0000313" key="5">
    <source>
        <dbReference type="EMBL" id="CAL5228917.1"/>
    </source>
</evidence>
<dbReference type="Pfam" id="PF00561">
    <property type="entry name" value="Abhydrolase_1"/>
    <property type="match status" value="1"/>
</dbReference>
<reference evidence="5 6" key="1">
    <citation type="submission" date="2024-06" db="EMBL/GenBank/DDBJ databases">
        <authorList>
            <person name="Kraege A."/>
            <person name="Thomma B."/>
        </authorList>
    </citation>
    <scope>NUCLEOTIDE SEQUENCE [LARGE SCALE GENOMIC DNA]</scope>
</reference>
<keyword evidence="3" id="KW-1133">Transmembrane helix</keyword>
<dbReference type="SUPFAM" id="SSF53474">
    <property type="entry name" value="alpha/beta-Hydrolases"/>
    <property type="match status" value="1"/>
</dbReference>
<dbReference type="InterPro" id="IPR000639">
    <property type="entry name" value="Epox_hydrolase-like"/>
</dbReference>
<sequence length="460" mass="51447">MTSTAVFQGALRARVGSHVLRHATAPIQSSWPGTLRSQAVAAPGIAYLSQPTHPVAFRLQHPQYHQHTYQCRRGFSSAVSASAAAQNTAEAPRWTLLDTVKGSALYAAMIAFVAVPIWIAQGFLALLGVTLGRKQFFKQKDRSSMTFSDPFPVEHKYLTVNGLRLHAVSAGHGRGKPLMLCLHGFPELWFSWRRQLQEFHEDYEVVAIDMRGYGESDKPKDRRAYDLSELTSDVSEVIKALGHKECVLVAHDWGGFVAWFTAALYPAAVKQLIVMGLPHPTAWKVNLDFNQMRRSWYFMFFQCPWLPEFMLTAQDVALFDGCFRSGPIAPRTQGAVSNEDIERYKKAFQEPGAPTAAINYYRALIDCATWHDCPPFRKASKLLAEGCLSMPTLMLYADSDTALGTQLVKGTDRFVKDLELHVLENCSHWVQQDKPEEVHKLMRGFLKRTEPAAAMSAVAA</sequence>
<evidence type="ECO:0000256" key="3">
    <source>
        <dbReference type="SAM" id="Phobius"/>
    </source>
</evidence>
<name>A0ABP1GC93_9CHLO</name>
<protein>
    <submittedName>
        <fullName evidence="5">G12140 protein</fullName>
    </submittedName>
</protein>
<dbReference type="PRINTS" id="PR00412">
    <property type="entry name" value="EPOXHYDRLASE"/>
</dbReference>
<keyword evidence="3" id="KW-0812">Transmembrane</keyword>
<evidence type="ECO:0000256" key="2">
    <source>
        <dbReference type="ARBA" id="ARBA00038334"/>
    </source>
</evidence>
<evidence type="ECO:0000259" key="4">
    <source>
        <dbReference type="Pfam" id="PF00561"/>
    </source>
</evidence>
<keyword evidence="6" id="KW-1185">Reference proteome</keyword>
<keyword evidence="1" id="KW-0378">Hydrolase</keyword>
<feature type="domain" description="AB hydrolase-1" evidence="4">
    <location>
        <begin position="177"/>
        <end position="435"/>
    </location>
</feature>
<evidence type="ECO:0000313" key="6">
    <source>
        <dbReference type="Proteomes" id="UP001497392"/>
    </source>
</evidence>
<organism evidence="5 6">
    <name type="scientific">Coccomyxa viridis</name>
    <dbReference type="NCBI Taxonomy" id="1274662"/>
    <lineage>
        <taxon>Eukaryota</taxon>
        <taxon>Viridiplantae</taxon>
        <taxon>Chlorophyta</taxon>
        <taxon>core chlorophytes</taxon>
        <taxon>Trebouxiophyceae</taxon>
        <taxon>Trebouxiophyceae incertae sedis</taxon>
        <taxon>Coccomyxaceae</taxon>
        <taxon>Coccomyxa</taxon>
    </lineage>
</organism>
<gene>
    <name evidence="5" type="primary">g12140</name>
    <name evidence="5" type="ORF">VP750_LOCUS10823</name>
</gene>
<dbReference type="EMBL" id="CAXHTA020000019">
    <property type="protein sequence ID" value="CAL5228917.1"/>
    <property type="molecule type" value="Genomic_DNA"/>
</dbReference>
<dbReference type="PRINTS" id="PR00111">
    <property type="entry name" value="ABHYDROLASE"/>
</dbReference>
<comment type="caution">
    <text evidence="5">The sequence shown here is derived from an EMBL/GenBank/DDBJ whole genome shotgun (WGS) entry which is preliminary data.</text>
</comment>
<dbReference type="InterPro" id="IPR029058">
    <property type="entry name" value="AB_hydrolase_fold"/>
</dbReference>
<dbReference type="PANTHER" id="PTHR43329">
    <property type="entry name" value="EPOXIDE HYDROLASE"/>
    <property type="match status" value="1"/>
</dbReference>
<keyword evidence="3" id="KW-0472">Membrane</keyword>
<accession>A0ABP1GC93</accession>
<dbReference type="InterPro" id="IPR000073">
    <property type="entry name" value="AB_hydrolase_1"/>
</dbReference>
<dbReference type="Proteomes" id="UP001497392">
    <property type="component" value="Unassembled WGS sequence"/>
</dbReference>
<dbReference type="Gene3D" id="3.40.50.1820">
    <property type="entry name" value="alpha/beta hydrolase"/>
    <property type="match status" value="1"/>
</dbReference>
<feature type="transmembrane region" description="Helical" evidence="3">
    <location>
        <begin position="104"/>
        <end position="132"/>
    </location>
</feature>
<proteinExistence type="inferred from homology"/>
<comment type="similarity">
    <text evidence="2">Belongs to the AB hydrolase superfamily. Epoxide hydrolase family.</text>
</comment>
<evidence type="ECO:0000256" key="1">
    <source>
        <dbReference type="ARBA" id="ARBA00022801"/>
    </source>
</evidence>